<dbReference type="CDD" id="cd06664">
    <property type="entry name" value="IscU_like"/>
    <property type="match status" value="1"/>
</dbReference>
<evidence type="ECO:0000259" key="1">
    <source>
        <dbReference type="Pfam" id="PF01592"/>
    </source>
</evidence>
<gene>
    <name evidence="2" type="ORF">ABFZ84_05955</name>
</gene>
<dbReference type="Pfam" id="PF01592">
    <property type="entry name" value="NifU_N"/>
    <property type="match status" value="1"/>
</dbReference>
<dbReference type="InterPro" id="IPR002871">
    <property type="entry name" value="NIF_FeS_clus_asmbl_NifU_N"/>
</dbReference>
<accession>A0ABV3Z502</accession>
<organism evidence="2 3">
    <name type="scientific">Hyphococcus lacteus</name>
    <dbReference type="NCBI Taxonomy" id="3143536"/>
    <lineage>
        <taxon>Bacteria</taxon>
        <taxon>Pseudomonadati</taxon>
        <taxon>Pseudomonadota</taxon>
        <taxon>Alphaproteobacteria</taxon>
        <taxon>Parvularculales</taxon>
        <taxon>Parvularculaceae</taxon>
        <taxon>Hyphococcus</taxon>
    </lineage>
</organism>
<dbReference type="Proteomes" id="UP001560685">
    <property type="component" value="Unassembled WGS sequence"/>
</dbReference>
<dbReference type="EMBL" id="JBEHZE010000001">
    <property type="protein sequence ID" value="MEX6633089.1"/>
    <property type="molecule type" value="Genomic_DNA"/>
</dbReference>
<keyword evidence="3" id="KW-1185">Reference proteome</keyword>
<proteinExistence type="predicted"/>
<dbReference type="RefSeq" id="WP_369313033.1">
    <property type="nucleotide sequence ID" value="NZ_JBEHZE010000001.1"/>
</dbReference>
<evidence type="ECO:0000313" key="2">
    <source>
        <dbReference type="EMBL" id="MEX6633089.1"/>
    </source>
</evidence>
<sequence>MISDLYSGGILDAAADIPPVQRLEAPQATSTKVSRVCGSEVTVDLSVKDGVVIAFGMEAKACALGQASASIVARNIIGATVQELYDLRDQMRAMLKDDGSAPSSDRWDDLALLMPIRDYPQRHASTLLIFEAVCACLDQISER</sequence>
<feature type="domain" description="NIF system FeS cluster assembly NifU N-terminal" evidence="1">
    <location>
        <begin position="22"/>
        <end position="122"/>
    </location>
</feature>
<dbReference type="Gene3D" id="3.90.1010.10">
    <property type="match status" value="1"/>
</dbReference>
<name>A0ABV3Z502_9PROT</name>
<evidence type="ECO:0000313" key="3">
    <source>
        <dbReference type="Proteomes" id="UP001560685"/>
    </source>
</evidence>
<protein>
    <submittedName>
        <fullName evidence="2">Iron-sulfur cluster assembly scaffold protein</fullName>
    </submittedName>
</protein>
<dbReference type="SUPFAM" id="SSF82649">
    <property type="entry name" value="SufE/NifU"/>
    <property type="match status" value="1"/>
</dbReference>
<comment type="caution">
    <text evidence="2">The sequence shown here is derived from an EMBL/GenBank/DDBJ whole genome shotgun (WGS) entry which is preliminary data.</text>
</comment>
<reference evidence="2 3" key="1">
    <citation type="submission" date="2024-05" db="EMBL/GenBank/DDBJ databases">
        <title>Three bacterial strains, DH-69, EH-24, and ECK-19 isolated from coastal sediments.</title>
        <authorList>
            <person name="Ye Y.-Q."/>
            <person name="Du Z.-J."/>
        </authorList>
    </citation>
    <scope>NUCLEOTIDE SEQUENCE [LARGE SCALE GENOMIC DNA]</scope>
    <source>
        <strain evidence="2 3">ECK-19</strain>
    </source>
</reference>